<dbReference type="OrthoDB" id="9813729at2"/>
<keyword evidence="1" id="KW-0472">Membrane</keyword>
<protein>
    <recommendedName>
        <fullName evidence="2">Glycosyltransferase RgtA/B/C/D-like domain-containing protein</fullName>
    </recommendedName>
</protein>
<comment type="caution">
    <text evidence="3">The sequence shown here is derived from an EMBL/GenBank/DDBJ whole genome shotgun (WGS) entry which is preliminary data.</text>
</comment>
<dbReference type="EMBL" id="QNUL01000007">
    <property type="protein sequence ID" value="REA61555.1"/>
    <property type="molecule type" value="Genomic_DNA"/>
</dbReference>
<dbReference type="InterPro" id="IPR038731">
    <property type="entry name" value="RgtA/B/C-like"/>
</dbReference>
<name>A0A3D8YBK9_9BACT</name>
<evidence type="ECO:0000313" key="3">
    <source>
        <dbReference type="EMBL" id="REA61555.1"/>
    </source>
</evidence>
<evidence type="ECO:0000313" key="4">
    <source>
        <dbReference type="Proteomes" id="UP000256373"/>
    </source>
</evidence>
<gene>
    <name evidence="3" type="ORF">DSL64_11335</name>
</gene>
<feature type="transmembrane region" description="Helical" evidence="1">
    <location>
        <begin position="163"/>
        <end position="192"/>
    </location>
</feature>
<dbReference type="RefSeq" id="WP_115830999.1">
    <property type="nucleotide sequence ID" value="NZ_QNUL01000007.1"/>
</dbReference>
<feature type="transmembrane region" description="Helical" evidence="1">
    <location>
        <begin position="83"/>
        <end position="104"/>
    </location>
</feature>
<organism evidence="3 4">
    <name type="scientific">Dyadobacter luteus</name>
    <dbReference type="NCBI Taxonomy" id="2259619"/>
    <lineage>
        <taxon>Bacteria</taxon>
        <taxon>Pseudomonadati</taxon>
        <taxon>Bacteroidota</taxon>
        <taxon>Cytophagia</taxon>
        <taxon>Cytophagales</taxon>
        <taxon>Spirosomataceae</taxon>
        <taxon>Dyadobacter</taxon>
    </lineage>
</organism>
<sequence length="514" mass="58102">MTSIRTFVQNISEKHFLTWIIVVSTGLRLLAASTTSLGNDEVYYFTYAVQPDWNHFDHPPLVGLLIRLFTFNLTILNEVTVRLAAIAGAALNTWLITRCGKLLLNARAGILAGLLYNVCIYTSIISGTFIIPDSIQLTFWLLALLTALQTVGTSIPQELNRKLIVFGIYTGLAMMCKIHGAFLWYGMLGFIVFQKPSWLKNRGLYIGLLASLAIISPILFWNINNDFITWRFHSERVEVNQGFNFKSFLVTTIGQIAYMNPVIFVAVLFAWIQYKSDWIKSEMFCLLMWISLPIIICTLFISMFRSTLPHWSGPGFIGLLLLTAVSATSGHSQLLQKLIRISVAFAIFVFLAGPLLINFYPGTLSPAPDEKLGEGDFTLDMYGWNQLLPAFQKIRNQDITEGTMSATAPVIVHKWFPGAHVFYYTAYPLRMPIRGVGNMQDLHKFVWMNTLSMPISTGENAYYIATSNNFIDPVSLFSETFSSIEKAETIAQYRSGKTARYWYVYRLCEAKKSL</sequence>
<dbReference type="AlphaFoldDB" id="A0A3D8YBK9"/>
<accession>A0A3D8YBK9</accession>
<feature type="transmembrane region" description="Helical" evidence="1">
    <location>
        <begin position="16"/>
        <end position="38"/>
    </location>
</feature>
<feature type="transmembrane region" description="Helical" evidence="1">
    <location>
        <begin position="204"/>
        <end position="223"/>
    </location>
</feature>
<proteinExistence type="predicted"/>
<keyword evidence="4" id="KW-1185">Reference proteome</keyword>
<feature type="transmembrane region" description="Helical" evidence="1">
    <location>
        <begin position="310"/>
        <end position="329"/>
    </location>
</feature>
<reference evidence="3 4" key="1">
    <citation type="submission" date="2018-07" db="EMBL/GenBank/DDBJ databases">
        <title>Dyadobacter roseus sp. nov., isolated from rose rhizosphere soil.</title>
        <authorList>
            <person name="Chen L."/>
        </authorList>
    </citation>
    <scope>NUCLEOTIDE SEQUENCE [LARGE SCALE GENOMIC DNA]</scope>
    <source>
        <strain evidence="3 4">RS19</strain>
    </source>
</reference>
<feature type="transmembrane region" description="Helical" evidence="1">
    <location>
        <begin position="284"/>
        <end position="304"/>
    </location>
</feature>
<dbReference type="Proteomes" id="UP000256373">
    <property type="component" value="Unassembled WGS sequence"/>
</dbReference>
<keyword evidence="1" id="KW-0812">Transmembrane</keyword>
<dbReference type="Pfam" id="PF13231">
    <property type="entry name" value="PMT_2"/>
    <property type="match status" value="1"/>
</dbReference>
<feature type="transmembrane region" description="Helical" evidence="1">
    <location>
        <begin position="110"/>
        <end position="131"/>
    </location>
</feature>
<feature type="transmembrane region" description="Helical" evidence="1">
    <location>
        <begin position="248"/>
        <end position="272"/>
    </location>
</feature>
<evidence type="ECO:0000259" key="2">
    <source>
        <dbReference type="Pfam" id="PF13231"/>
    </source>
</evidence>
<keyword evidence="1" id="KW-1133">Transmembrane helix</keyword>
<evidence type="ECO:0000256" key="1">
    <source>
        <dbReference type="SAM" id="Phobius"/>
    </source>
</evidence>
<feature type="transmembrane region" description="Helical" evidence="1">
    <location>
        <begin position="341"/>
        <end position="360"/>
    </location>
</feature>
<feature type="domain" description="Glycosyltransferase RgtA/B/C/D-like" evidence="2">
    <location>
        <begin position="57"/>
        <end position="221"/>
    </location>
</feature>